<sequence length="103" mass="11578">MLQVQTAMNETIILQYFIEELDANCSLLDMLQDGFDGPYCNATTDQIGTCWPKTSAGELVERPCPEFINGVKYNTTRKCKPTLLSFPFLSFLGDFIPDSVLRS</sequence>
<dbReference type="Gene3D" id="4.10.1240.10">
    <property type="entry name" value="GPCR, family 2, extracellular hormone receptor domain"/>
    <property type="match status" value="1"/>
</dbReference>
<organism evidence="3 4">
    <name type="scientific">Phrynosoma platyrhinos</name>
    <name type="common">Desert horned lizard</name>
    <dbReference type="NCBI Taxonomy" id="52577"/>
    <lineage>
        <taxon>Eukaryota</taxon>
        <taxon>Metazoa</taxon>
        <taxon>Chordata</taxon>
        <taxon>Craniata</taxon>
        <taxon>Vertebrata</taxon>
        <taxon>Euteleostomi</taxon>
        <taxon>Lepidosauria</taxon>
        <taxon>Squamata</taxon>
        <taxon>Bifurcata</taxon>
        <taxon>Unidentata</taxon>
        <taxon>Episquamata</taxon>
        <taxon>Toxicofera</taxon>
        <taxon>Iguania</taxon>
        <taxon>Phrynosomatidae</taxon>
        <taxon>Phrynosomatinae</taxon>
        <taxon>Phrynosoma</taxon>
    </lineage>
</organism>
<dbReference type="Proteomes" id="UP000826234">
    <property type="component" value="Unassembled WGS sequence"/>
</dbReference>
<protein>
    <recommendedName>
        <fullName evidence="2">G-protein coupled receptors family 2 profile 1 domain-containing protein</fullName>
    </recommendedName>
</protein>
<dbReference type="PRINTS" id="PR01279">
    <property type="entry name" value="CRFRECEPTOR"/>
</dbReference>
<evidence type="ECO:0000313" key="3">
    <source>
        <dbReference type="EMBL" id="KAH0627641.1"/>
    </source>
</evidence>
<comment type="caution">
    <text evidence="3">The sequence shown here is derived from an EMBL/GenBank/DDBJ whole genome shotgun (WGS) entry which is preliminary data.</text>
</comment>
<evidence type="ECO:0000256" key="1">
    <source>
        <dbReference type="ARBA" id="ARBA00022729"/>
    </source>
</evidence>
<evidence type="ECO:0000259" key="2">
    <source>
        <dbReference type="PROSITE" id="PS50227"/>
    </source>
</evidence>
<proteinExistence type="predicted"/>
<reference evidence="3 4" key="1">
    <citation type="journal article" date="2022" name="Gigascience">
        <title>A chromosome-level genome assembly and annotation of the desert horned lizard, Phrynosoma platyrhinos, provides insight into chromosomal rearrangements among reptiles.</title>
        <authorList>
            <person name="Koochekian N."/>
            <person name="Ascanio A."/>
            <person name="Farleigh K."/>
            <person name="Card D.C."/>
            <person name="Schield D.R."/>
            <person name="Castoe T.A."/>
            <person name="Jezkova T."/>
        </authorList>
    </citation>
    <scope>NUCLEOTIDE SEQUENCE [LARGE SCALE GENOMIC DNA]</scope>
    <source>
        <strain evidence="3">NK-2021</strain>
    </source>
</reference>
<dbReference type="InterPro" id="IPR036445">
    <property type="entry name" value="GPCR_2_extracell_dom_sf"/>
</dbReference>
<dbReference type="InterPro" id="IPR001879">
    <property type="entry name" value="GPCR_2_extracellular_dom"/>
</dbReference>
<dbReference type="InterPro" id="IPR003051">
    <property type="entry name" value="GPCR_2_CRF_rcpt"/>
</dbReference>
<dbReference type="EMBL" id="JAIPUX010000521">
    <property type="protein sequence ID" value="KAH0627641.1"/>
    <property type="molecule type" value="Genomic_DNA"/>
</dbReference>
<name>A0ABQ7TDP8_PHRPL</name>
<accession>A0ABQ7TDP8</accession>
<dbReference type="SMART" id="SM00008">
    <property type="entry name" value="HormR"/>
    <property type="match status" value="1"/>
</dbReference>
<dbReference type="PROSITE" id="PS50227">
    <property type="entry name" value="G_PROTEIN_RECEP_F2_3"/>
    <property type="match status" value="1"/>
</dbReference>
<dbReference type="Pfam" id="PF02793">
    <property type="entry name" value="HRM"/>
    <property type="match status" value="1"/>
</dbReference>
<gene>
    <name evidence="3" type="ORF">JD844_003662</name>
</gene>
<evidence type="ECO:0000313" key="4">
    <source>
        <dbReference type="Proteomes" id="UP000826234"/>
    </source>
</evidence>
<feature type="domain" description="G-protein coupled receptors family 2 profile 1" evidence="2">
    <location>
        <begin position="24"/>
        <end position="79"/>
    </location>
</feature>
<keyword evidence="1" id="KW-0732">Signal</keyword>
<keyword evidence="4" id="KW-1185">Reference proteome</keyword>
<dbReference type="SUPFAM" id="SSF111418">
    <property type="entry name" value="Hormone receptor domain"/>
    <property type="match status" value="1"/>
</dbReference>